<dbReference type="PATRIC" id="fig|1423731.3.peg.1513"/>
<proteinExistence type="predicted"/>
<dbReference type="Pfam" id="PF03992">
    <property type="entry name" value="ABM"/>
    <property type="match status" value="1"/>
</dbReference>
<dbReference type="SUPFAM" id="SSF54909">
    <property type="entry name" value="Dimeric alpha+beta barrel"/>
    <property type="match status" value="1"/>
</dbReference>
<dbReference type="STRING" id="1423731.FC81_GL001474"/>
<accession>A0A0R1MBA7</accession>
<dbReference type="RefSeq" id="WP_057744734.1">
    <property type="nucleotide sequence ID" value="NZ_AZEF01000027.1"/>
</dbReference>
<keyword evidence="3" id="KW-1185">Reference proteome</keyword>
<dbReference type="Gene3D" id="3.30.70.100">
    <property type="match status" value="1"/>
</dbReference>
<dbReference type="InterPro" id="IPR007138">
    <property type="entry name" value="ABM_dom"/>
</dbReference>
<evidence type="ECO:0000313" key="2">
    <source>
        <dbReference type="EMBL" id="KRL01331.1"/>
    </source>
</evidence>
<protein>
    <recommendedName>
        <fullName evidence="1">ABM domain-containing protein</fullName>
    </recommendedName>
</protein>
<sequence>MKIINVELTVKPELQAEYEEFVTELVEHSATEQGNLSYAHFKKMNAAYDYEIIEHWKDQAAVVYHNKTLHFQRFLNQIEKYLAKPLVILRMDYNE</sequence>
<evidence type="ECO:0000259" key="1">
    <source>
        <dbReference type="PROSITE" id="PS51725"/>
    </source>
</evidence>
<dbReference type="PROSITE" id="PS51725">
    <property type="entry name" value="ABM"/>
    <property type="match status" value="1"/>
</dbReference>
<evidence type="ECO:0000313" key="3">
    <source>
        <dbReference type="Proteomes" id="UP000051621"/>
    </source>
</evidence>
<gene>
    <name evidence="2" type="ORF">FC81_GL001474</name>
</gene>
<dbReference type="OrthoDB" id="287932at2"/>
<dbReference type="InterPro" id="IPR050744">
    <property type="entry name" value="AI-2_Isomerase_LsrG"/>
</dbReference>
<dbReference type="GO" id="GO:0003824">
    <property type="term" value="F:catalytic activity"/>
    <property type="evidence" value="ECO:0007669"/>
    <property type="project" value="TreeGrafter"/>
</dbReference>
<dbReference type="EMBL" id="AZEF01000027">
    <property type="protein sequence ID" value="KRL01331.1"/>
    <property type="molecule type" value="Genomic_DNA"/>
</dbReference>
<dbReference type="InterPro" id="IPR011008">
    <property type="entry name" value="Dimeric_a/b-barrel"/>
</dbReference>
<name>A0A0R1MBA7_9LACO</name>
<dbReference type="Proteomes" id="UP000051621">
    <property type="component" value="Unassembled WGS sequence"/>
</dbReference>
<reference evidence="2 3" key="1">
    <citation type="journal article" date="2015" name="Genome Announc.">
        <title>Expanding the biotechnology potential of lactobacilli through comparative genomics of 213 strains and associated genera.</title>
        <authorList>
            <person name="Sun Z."/>
            <person name="Harris H.M."/>
            <person name="McCann A."/>
            <person name="Guo C."/>
            <person name="Argimon S."/>
            <person name="Zhang W."/>
            <person name="Yang X."/>
            <person name="Jeffery I.B."/>
            <person name="Cooney J.C."/>
            <person name="Kagawa T.F."/>
            <person name="Liu W."/>
            <person name="Song Y."/>
            <person name="Salvetti E."/>
            <person name="Wrobel A."/>
            <person name="Rasinkangas P."/>
            <person name="Parkhill J."/>
            <person name="Rea M.C."/>
            <person name="O'Sullivan O."/>
            <person name="Ritari J."/>
            <person name="Douillard F.P."/>
            <person name="Paul Ross R."/>
            <person name="Yang R."/>
            <person name="Briner A.E."/>
            <person name="Felis G.E."/>
            <person name="de Vos W.M."/>
            <person name="Barrangou R."/>
            <person name="Klaenhammer T.R."/>
            <person name="Caufield P.W."/>
            <person name="Cui Y."/>
            <person name="Zhang H."/>
            <person name="O'Toole P.W."/>
        </authorList>
    </citation>
    <scope>NUCLEOTIDE SEQUENCE [LARGE SCALE GENOMIC DNA]</scope>
    <source>
        <strain evidence="2 3">DSM 19910</strain>
    </source>
</reference>
<dbReference type="PANTHER" id="PTHR33336:SF3">
    <property type="entry name" value="ABM DOMAIN-CONTAINING PROTEIN"/>
    <property type="match status" value="1"/>
</dbReference>
<feature type="domain" description="ABM" evidence="1">
    <location>
        <begin position="2"/>
        <end position="91"/>
    </location>
</feature>
<comment type="caution">
    <text evidence="2">The sequence shown here is derived from an EMBL/GenBank/DDBJ whole genome shotgun (WGS) entry which is preliminary data.</text>
</comment>
<organism evidence="2 3">
    <name type="scientific">Liquorilactobacillus capillatus DSM 19910</name>
    <dbReference type="NCBI Taxonomy" id="1423731"/>
    <lineage>
        <taxon>Bacteria</taxon>
        <taxon>Bacillati</taxon>
        <taxon>Bacillota</taxon>
        <taxon>Bacilli</taxon>
        <taxon>Lactobacillales</taxon>
        <taxon>Lactobacillaceae</taxon>
        <taxon>Liquorilactobacillus</taxon>
    </lineage>
</organism>
<dbReference type="AlphaFoldDB" id="A0A0R1MBA7"/>
<dbReference type="PANTHER" id="PTHR33336">
    <property type="entry name" value="QUINOL MONOOXYGENASE YGIN-RELATED"/>
    <property type="match status" value="1"/>
</dbReference>